<dbReference type="GO" id="GO:1990052">
    <property type="term" value="P:ER to chloroplast lipid transport"/>
    <property type="evidence" value="ECO:0007669"/>
    <property type="project" value="InterPro"/>
</dbReference>
<reference evidence="1" key="1">
    <citation type="submission" date="2020-06" db="EMBL/GenBank/DDBJ databases">
        <authorList>
            <person name="Li T."/>
            <person name="Hu X."/>
            <person name="Zhang T."/>
            <person name="Song X."/>
            <person name="Zhang H."/>
            <person name="Dai N."/>
            <person name="Sheng W."/>
            <person name="Hou X."/>
            <person name="Wei L."/>
        </authorList>
    </citation>
    <scope>NUCLEOTIDE SEQUENCE</scope>
    <source>
        <strain evidence="1">G01</strain>
        <tissue evidence="1">Leaf</tissue>
    </source>
</reference>
<accession>A0AAW2N833</accession>
<reference evidence="1" key="2">
    <citation type="journal article" date="2024" name="Plant">
        <title>Genomic evolution and insights into agronomic trait innovations of Sesamum species.</title>
        <authorList>
            <person name="Miao H."/>
            <person name="Wang L."/>
            <person name="Qu L."/>
            <person name="Liu H."/>
            <person name="Sun Y."/>
            <person name="Le M."/>
            <person name="Wang Q."/>
            <person name="Wei S."/>
            <person name="Zheng Y."/>
            <person name="Lin W."/>
            <person name="Duan Y."/>
            <person name="Cao H."/>
            <person name="Xiong S."/>
            <person name="Wang X."/>
            <person name="Wei L."/>
            <person name="Li C."/>
            <person name="Ma Q."/>
            <person name="Ju M."/>
            <person name="Zhao R."/>
            <person name="Li G."/>
            <person name="Mu C."/>
            <person name="Tian Q."/>
            <person name="Mei H."/>
            <person name="Zhang T."/>
            <person name="Gao T."/>
            <person name="Zhang H."/>
        </authorList>
    </citation>
    <scope>NUCLEOTIDE SEQUENCE</scope>
    <source>
        <strain evidence="1">G01</strain>
    </source>
</reference>
<protein>
    <submittedName>
        <fullName evidence="1">Uncharacterized protein</fullName>
    </submittedName>
</protein>
<sequence>MVSGRGDRPKSRSFTRQDSDLLPDHDITLEAAWPQLFIGHKGKYWEVLESISVDCSSLISESGLRYRFGIHKNSGLPHSIDYVNAETPLALLPGVCAKAAFSYQKSKDLWRQKETKEDVIIETEKANCGVPHMTSVSGSLTLQYLEL</sequence>
<organism evidence="1">
    <name type="scientific">Sesamum angustifolium</name>
    <dbReference type="NCBI Taxonomy" id="2727405"/>
    <lineage>
        <taxon>Eukaryota</taxon>
        <taxon>Viridiplantae</taxon>
        <taxon>Streptophyta</taxon>
        <taxon>Embryophyta</taxon>
        <taxon>Tracheophyta</taxon>
        <taxon>Spermatophyta</taxon>
        <taxon>Magnoliopsida</taxon>
        <taxon>eudicotyledons</taxon>
        <taxon>Gunneridae</taxon>
        <taxon>Pentapetalae</taxon>
        <taxon>asterids</taxon>
        <taxon>lamiids</taxon>
        <taxon>Lamiales</taxon>
        <taxon>Pedaliaceae</taxon>
        <taxon>Sesamum</taxon>
    </lineage>
</organism>
<dbReference type="PANTHER" id="PTHR34954">
    <property type="entry name" value="EXPRESSED PROTEIN"/>
    <property type="match status" value="1"/>
</dbReference>
<dbReference type="PANTHER" id="PTHR34954:SF3">
    <property type="entry name" value="EXPRESSED PROTEIN"/>
    <property type="match status" value="1"/>
</dbReference>
<dbReference type="GO" id="GO:0009941">
    <property type="term" value="C:chloroplast envelope"/>
    <property type="evidence" value="ECO:0007669"/>
    <property type="project" value="TreeGrafter"/>
</dbReference>
<dbReference type="InterPro" id="IPR044160">
    <property type="entry name" value="TGD4-like"/>
</dbReference>
<name>A0AAW2N833_9LAMI</name>
<evidence type="ECO:0000313" key="1">
    <source>
        <dbReference type="EMBL" id="KAL0339143.1"/>
    </source>
</evidence>
<dbReference type="EMBL" id="JACGWK010000008">
    <property type="protein sequence ID" value="KAL0339143.1"/>
    <property type="molecule type" value="Genomic_DNA"/>
</dbReference>
<dbReference type="GO" id="GO:0034196">
    <property type="term" value="P:acylglycerol transport"/>
    <property type="evidence" value="ECO:0007669"/>
    <property type="project" value="InterPro"/>
</dbReference>
<comment type="caution">
    <text evidence="1">The sequence shown here is derived from an EMBL/GenBank/DDBJ whole genome shotgun (WGS) entry which is preliminary data.</text>
</comment>
<dbReference type="AlphaFoldDB" id="A0AAW2N833"/>
<proteinExistence type="predicted"/>
<dbReference type="GO" id="GO:0070300">
    <property type="term" value="F:phosphatidic acid binding"/>
    <property type="evidence" value="ECO:0007669"/>
    <property type="project" value="InterPro"/>
</dbReference>
<gene>
    <name evidence="1" type="ORF">Sangu_1436400</name>
</gene>